<feature type="domain" description="C1q" evidence="1">
    <location>
        <begin position="64"/>
        <end position="162"/>
    </location>
</feature>
<dbReference type="InterPro" id="IPR008983">
    <property type="entry name" value="Tumour_necrosis_fac-like_dom"/>
</dbReference>
<proteinExistence type="predicted"/>
<accession>A0A8S3PWV0</accession>
<evidence type="ECO:0000313" key="3">
    <source>
        <dbReference type="Proteomes" id="UP000683360"/>
    </source>
</evidence>
<sequence length="177" mass="19550">MNERARSQDFLALYNLTTVFKNDVINQLTSIQTNNNSSVSNLNSEIQATEMRNNLTVTHLEGSTIKAGNVIKFNEVKFSVGISNLSTYKSNGKFICETSGLYMISTSIATDTAGNPEYGIIHNGTYISRTEIGQESSSAWRTGTSVVSRYLDVKDTIWVNAMGDVTPEASIWFNLQL</sequence>
<organism evidence="2 3">
    <name type="scientific">Mytilus edulis</name>
    <name type="common">Blue mussel</name>
    <dbReference type="NCBI Taxonomy" id="6550"/>
    <lineage>
        <taxon>Eukaryota</taxon>
        <taxon>Metazoa</taxon>
        <taxon>Spiralia</taxon>
        <taxon>Lophotrochozoa</taxon>
        <taxon>Mollusca</taxon>
        <taxon>Bivalvia</taxon>
        <taxon>Autobranchia</taxon>
        <taxon>Pteriomorphia</taxon>
        <taxon>Mytilida</taxon>
        <taxon>Mytiloidea</taxon>
        <taxon>Mytilidae</taxon>
        <taxon>Mytilinae</taxon>
        <taxon>Mytilus</taxon>
    </lineage>
</organism>
<reference evidence="2" key="1">
    <citation type="submission" date="2021-03" db="EMBL/GenBank/DDBJ databases">
        <authorList>
            <person name="Bekaert M."/>
        </authorList>
    </citation>
    <scope>NUCLEOTIDE SEQUENCE</scope>
</reference>
<dbReference type="AlphaFoldDB" id="A0A8S3PWV0"/>
<name>A0A8S3PWV0_MYTED</name>
<dbReference type="Proteomes" id="UP000683360">
    <property type="component" value="Unassembled WGS sequence"/>
</dbReference>
<comment type="caution">
    <text evidence="2">The sequence shown here is derived from an EMBL/GenBank/DDBJ whole genome shotgun (WGS) entry which is preliminary data.</text>
</comment>
<evidence type="ECO:0000259" key="1">
    <source>
        <dbReference type="Pfam" id="PF00386"/>
    </source>
</evidence>
<evidence type="ECO:0000313" key="2">
    <source>
        <dbReference type="EMBL" id="CAG2187135.1"/>
    </source>
</evidence>
<dbReference type="Pfam" id="PF00386">
    <property type="entry name" value="C1q"/>
    <property type="match status" value="1"/>
</dbReference>
<protein>
    <recommendedName>
        <fullName evidence="1">C1q domain-containing protein</fullName>
    </recommendedName>
</protein>
<dbReference type="SUPFAM" id="SSF49842">
    <property type="entry name" value="TNF-like"/>
    <property type="match status" value="1"/>
</dbReference>
<dbReference type="InterPro" id="IPR001073">
    <property type="entry name" value="C1q_dom"/>
</dbReference>
<keyword evidence="3" id="KW-1185">Reference proteome</keyword>
<gene>
    <name evidence="2" type="ORF">MEDL_2625</name>
</gene>
<dbReference type="Gene3D" id="2.60.120.40">
    <property type="match status" value="1"/>
</dbReference>
<dbReference type="EMBL" id="CAJPWZ010000155">
    <property type="protein sequence ID" value="CAG2187135.1"/>
    <property type="molecule type" value="Genomic_DNA"/>
</dbReference>